<comment type="cofactor">
    <cofactor evidence="1">
        <name>Mn(2+)</name>
        <dbReference type="ChEBI" id="CHEBI:29035"/>
    </cofactor>
</comment>
<dbReference type="GO" id="GO:0003723">
    <property type="term" value="F:RNA binding"/>
    <property type="evidence" value="ECO:0007669"/>
    <property type="project" value="InterPro"/>
</dbReference>
<dbReference type="SUPFAM" id="SSF81631">
    <property type="entry name" value="PAP/OAS1 substrate-binding domain"/>
    <property type="match status" value="1"/>
</dbReference>
<feature type="domain" description="Poly(A) polymerase RNA-binding" evidence="16">
    <location>
        <begin position="959"/>
        <end position="1027"/>
    </location>
</feature>
<dbReference type="GO" id="GO:0005524">
    <property type="term" value="F:ATP binding"/>
    <property type="evidence" value="ECO:0007669"/>
    <property type="project" value="UniProtKB-KW"/>
</dbReference>
<reference evidence="19" key="1">
    <citation type="submission" date="2021-01" db="EMBL/GenBank/DDBJ databases">
        <authorList>
            <person name="Bezrukov I."/>
        </authorList>
    </citation>
    <scope>NUCLEOTIDE SEQUENCE</scope>
</reference>
<evidence type="ECO:0000256" key="11">
    <source>
        <dbReference type="ARBA" id="ARBA00022840"/>
    </source>
</evidence>
<feature type="compositionally biased region" description="Low complexity" evidence="15">
    <location>
        <begin position="1046"/>
        <end position="1057"/>
    </location>
</feature>
<evidence type="ECO:0000256" key="12">
    <source>
        <dbReference type="ARBA" id="ARBA00022842"/>
    </source>
</evidence>
<proteinExistence type="inferred from homology"/>
<evidence type="ECO:0000256" key="13">
    <source>
        <dbReference type="ARBA" id="ARBA00023242"/>
    </source>
</evidence>
<evidence type="ECO:0000313" key="19">
    <source>
        <dbReference type="EMBL" id="CAE5957811.1"/>
    </source>
</evidence>
<dbReference type="FunFam" id="3.30.70.590:FF:000002">
    <property type="entry name" value="Nuclear poly(A) polymerase 4"/>
    <property type="match status" value="1"/>
</dbReference>
<feature type="region of interest" description="Disordered" evidence="15">
    <location>
        <begin position="354"/>
        <end position="428"/>
    </location>
</feature>
<dbReference type="GO" id="GO:1990817">
    <property type="term" value="F:poly(A) RNA polymerase activity"/>
    <property type="evidence" value="ECO:0007669"/>
    <property type="project" value="UniProtKB-EC"/>
</dbReference>
<dbReference type="PANTHER" id="PTHR10682">
    <property type="entry name" value="POLY A POLYMERASE"/>
    <property type="match status" value="1"/>
</dbReference>
<dbReference type="GO" id="GO:0006397">
    <property type="term" value="P:mRNA processing"/>
    <property type="evidence" value="ECO:0007669"/>
    <property type="project" value="UniProtKB-KW"/>
</dbReference>
<dbReference type="Gene3D" id="3.30.460.10">
    <property type="entry name" value="Beta Polymerase, domain 2"/>
    <property type="match status" value="1"/>
</dbReference>
<evidence type="ECO:0000256" key="15">
    <source>
        <dbReference type="SAM" id="MobiDB-lite"/>
    </source>
</evidence>
<dbReference type="InterPro" id="IPR043519">
    <property type="entry name" value="NT_sf"/>
</dbReference>
<dbReference type="GO" id="GO:0031123">
    <property type="term" value="P:RNA 3'-end processing"/>
    <property type="evidence" value="ECO:0007669"/>
    <property type="project" value="InterPro"/>
</dbReference>
<evidence type="ECO:0000256" key="6">
    <source>
        <dbReference type="ARBA" id="ARBA00022664"/>
    </source>
</evidence>
<keyword evidence="8" id="KW-0548">Nucleotidyltransferase</keyword>
<feature type="domain" description="Poly(A) polymerase central" evidence="17">
    <location>
        <begin position="749"/>
        <end position="893"/>
    </location>
</feature>
<evidence type="ECO:0000256" key="7">
    <source>
        <dbReference type="ARBA" id="ARBA00022679"/>
    </source>
</evidence>
<organism evidence="19 20">
    <name type="scientific">Arabidopsis arenosa</name>
    <name type="common">Sand rock-cress</name>
    <name type="synonym">Cardaminopsis arenosa</name>
    <dbReference type="NCBI Taxonomy" id="38785"/>
    <lineage>
        <taxon>Eukaryota</taxon>
        <taxon>Viridiplantae</taxon>
        <taxon>Streptophyta</taxon>
        <taxon>Embryophyta</taxon>
        <taxon>Tracheophyta</taxon>
        <taxon>Spermatophyta</taxon>
        <taxon>Magnoliopsida</taxon>
        <taxon>eudicotyledons</taxon>
        <taxon>Gunneridae</taxon>
        <taxon>Pentapetalae</taxon>
        <taxon>rosids</taxon>
        <taxon>malvids</taxon>
        <taxon>Brassicales</taxon>
        <taxon>Brassicaceae</taxon>
        <taxon>Camelineae</taxon>
        <taxon>Arabidopsis</taxon>
    </lineage>
</organism>
<dbReference type="EC" id="2.7.7.19" evidence="5"/>
<feature type="domain" description="Poly(A) polymerase nucleotidyltransferase" evidence="18">
    <location>
        <begin position="553"/>
        <end position="744"/>
    </location>
</feature>
<dbReference type="InterPro" id="IPR007012">
    <property type="entry name" value="PolA_pol_cen_dom"/>
</dbReference>
<keyword evidence="9" id="KW-0479">Metal-binding</keyword>
<feature type="compositionally biased region" description="Polar residues" evidence="15">
    <location>
        <begin position="1058"/>
        <end position="1072"/>
    </location>
</feature>
<keyword evidence="7" id="KW-0808">Transferase</keyword>
<dbReference type="Gene3D" id="1.10.1410.10">
    <property type="match status" value="1"/>
</dbReference>
<evidence type="ECO:0000256" key="2">
    <source>
        <dbReference type="ARBA" id="ARBA00001946"/>
    </source>
</evidence>
<dbReference type="Pfam" id="PF20750">
    <property type="entry name" value="PAP_NTPase"/>
    <property type="match status" value="1"/>
</dbReference>
<keyword evidence="20" id="KW-1185">Reference proteome</keyword>
<evidence type="ECO:0000256" key="9">
    <source>
        <dbReference type="ARBA" id="ARBA00022723"/>
    </source>
</evidence>
<dbReference type="FunFam" id="1.10.1410.10:FF:000001">
    <property type="entry name" value="Putative poly(A) polymerase gamma"/>
    <property type="match status" value="1"/>
</dbReference>
<dbReference type="Pfam" id="PF04928">
    <property type="entry name" value="PAP_central"/>
    <property type="match status" value="1"/>
</dbReference>
<evidence type="ECO:0000256" key="10">
    <source>
        <dbReference type="ARBA" id="ARBA00022741"/>
    </source>
</evidence>
<dbReference type="SUPFAM" id="SSF55003">
    <property type="entry name" value="PAP/Archaeal CCA-adding enzyme, C-terminal domain"/>
    <property type="match status" value="1"/>
</dbReference>
<dbReference type="GO" id="GO:0005634">
    <property type="term" value="C:nucleus"/>
    <property type="evidence" value="ECO:0007669"/>
    <property type="project" value="UniProtKB-SubCell"/>
</dbReference>
<evidence type="ECO:0000256" key="14">
    <source>
        <dbReference type="ARBA" id="ARBA00048830"/>
    </source>
</evidence>
<dbReference type="SUPFAM" id="SSF81301">
    <property type="entry name" value="Nucleotidyltransferase"/>
    <property type="match status" value="1"/>
</dbReference>
<evidence type="ECO:0000256" key="1">
    <source>
        <dbReference type="ARBA" id="ARBA00001936"/>
    </source>
</evidence>
<dbReference type="InterPro" id="IPR011068">
    <property type="entry name" value="NuclTrfase_I-like_C"/>
</dbReference>
<keyword evidence="6" id="KW-0507">mRNA processing</keyword>
<keyword evidence="11" id="KW-0067">ATP-binding</keyword>
<comment type="similarity">
    <text evidence="4">Belongs to the poly(A) polymerase family.</text>
</comment>
<evidence type="ECO:0000259" key="16">
    <source>
        <dbReference type="Pfam" id="PF04926"/>
    </source>
</evidence>
<feature type="compositionally biased region" description="Acidic residues" evidence="15">
    <location>
        <begin position="395"/>
        <end position="406"/>
    </location>
</feature>
<dbReference type="EMBL" id="LR999451">
    <property type="protein sequence ID" value="CAE5957811.1"/>
    <property type="molecule type" value="Genomic_DNA"/>
</dbReference>
<dbReference type="FunFam" id="3.30.460.10:FF:000002">
    <property type="entry name" value="Poly(A) polymerase alpha, putative"/>
    <property type="match status" value="1"/>
</dbReference>
<dbReference type="PANTHER" id="PTHR10682:SF10">
    <property type="entry name" value="POLYNUCLEOTIDE ADENYLYLTRANSFERASE"/>
    <property type="match status" value="1"/>
</dbReference>
<comment type="catalytic activity">
    <reaction evidence="14">
        <text>RNA(n) + ATP = RNA(n)-3'-adenine ribonucleotide + diphosphate</text>
        <dbReference type="Rhea" id="RHEA:11332"/>
        <dbReference type="Rhea" id="RHEA-COMP:14527"/>
        <dbReference type="Rhea" id="RHEA-COMP:17347"/>
        <dbReference type="ChEBI" id="CHEBI:30616"/>
        <dbReference type="ChEBI" id="CHEBI:33019"/>
        <dbReference type="ChEBI" id="CHEBI:140395"/>
        <dbReference type="ChEBI" id="CHEBI:173115"/>
        <dbReference type="EC" id="2.7.7.19"/>
    </reaction>
</comment>
<dbReference type="Proteomes" id="UP000682877">
    <property type="component" value="Chromosome 1"/>
</dbReference>
<gene>
    <name evidence="19" type="ORF">AARE701A_LOCUS1479</name>
</gene>
<dbReference type="GO" id="GO:0046872">
    <property type="term" value="F:metal ion binding"/>
    <property type="evidence" value="ECO:0007669"/>
    <property type="project" value="UniProtKB-KW"/>
</dbReference>
<dbReference type="InterPro" id="IPR007010">
    <property type="entry name" value="PolA_pol_RNA-bd_dom"/>
</dbReference>
<sequence length="1254" mass="139881">MRMVKVGSRVETVESLVAKMKQSHVATHGFILALQLHILHCIPLLETYLPDSDDEQTFTDRSVFQLAKLKSFHNSNILEAENNPELEVYAILETEQPIDESLYAWEDEVVDPGVEYVMSLIEKGVTIGKEVWHGGHDSLPLMSIPAPKIVKKDKKVKIPKKSVRKEEVVEDEEEDCNNGDDDVVGEEAKAGGLDAKFLAILERKLKDHKKEILSTVDQKILTLQAEILGKQERGGGRQFGNVGIKKCGGKKYDKAEGKKIQACLTRKREGIRFKKKKEVIEDNSQVDVDDYFGVNQVLENLKDDKGGPSVAADEDKNEDEPILKAGVENVFQTVNETELQDDRSFYKEVSAMEYEGGKCGGEKMDEDDAVEKPDDADVDNQGVDEKDKGTSGSTDGDETDGEDGDEIYGVSEEKEDDNNPVQGSVDINTEHVAHVFIENDEQTVDKSGAEVTVDKMKTTSGEEKEDKEDVDIIAEVIKPLSTENTEHTVDNSGFEERVEKTIISAEEKSTDADEGVDVTNSTCDEGKEKPATNLVTISLSTIFAFCTTGSTAEPISLGGPTELDVIKTRELEKHLQDVGLYESKEEAVRREEVLGILDQIVKTWIKTISRAKGLNDELLHVANAKIFTFGSYRLGVHGPGADIDTLCVGPRHATREGDFFGELQRMLSEMPEVTELHPVPDAHVPLMGFKLNGVSIDLLYAQLPLWVIPEDLDISQDSILQNADEQTVRSLNGCRVTDQILRLVPNIQNFRTTLRCMRFWAKRRGVYSNVSGFLGGINWALLVARICQLYPNALPNMLASRFFRVYNQWRWPNPVLLCSMDEGSFGLQVWDPRRNPKDRLHIMPIITPAYPCMNSSYNVSASTLRIMTGEFQRGKEICEAMEANKADWDTLFEPFAFFEAYKNYLQIDISAANVDDLRKWKGWVESRLRQLTLKIERHTYDMLQCHPHPHDFQDASRPLHCSYFMGLQRKQGVPAAEGEQFDIRRTVEEFKHTVNAYTLWIPGMEISVSHIKRRSLPNYVFPGGVRPSHTSKGTWDSNRRSEHRNSSTSSALAATTTPTEMSSESKAGSNSPVDGKKRKWGDNETLTDQLRNSKHIAVSVPVENCEGGSPNPSVGSICSSPMKDYCTNGKSEPISKDPPENVVAFSKEPAESLPIEKIATPQAPSQETEELEESFDFGNQVVEQISHKVAILTATATIPPFEATSNGSAFPNEAVEELEVLPMRQPDAAHRPSVQQRKPIIKLSFTSLGKTNGK</sequence>
<evidence type="ECO:0000313" key="20">
    <source>
        <dbReference type="Proteomes" id="UP000682877"/>
    </source>
</evidence>
<evidence type="ECO:0000256" key="8">
    <source>
        <dbReference type="ARBA" id="ARBA00022695"/>
    </source>
</evidence>
<keyword evidence="10" id="KW-0547">Nucleotide-binding</keyword>
<dbReference type="Gene3D" id="3.30.70.590">
    <property type="entry name" value="Poly(A) polymerase predicted RNA binding domain"/>
    <property type="match status" value="1"/>
</dbReference>
<feature type="domain" description="Poly(A) polymerase RNA-binding" evidence="16">
    <location>
        <begin position="897"/>
        <end position="955"/>
    </location>
</feature>
<feature type="region of interest" description="Disordered" evidence="15">
    <location>
        <begin position="1019"/>
        <end position="1093"/>
    </location>
</feature>
<dbReference type="InterPro" id="IPR048840">
    <property type="entry name" value="PolA_pol_NTPase"/>
</dbReference>
<accession>A0A8S1ZII7</accession>
<evidence type="ECO:0000256" key="5">
    <source>
        <dbReference type="ARBA" id="ARBA00012388"/>
    </source>
</evidence>
<comment type="subcellular location">
    <subcellularLocation>
        <location evidence="3">Nucleus</location>
    </subcellularLocation>
</comment>
<name>A0A8S1ZII7_ARAAE</name>
<comment type="cofactor">
    <cofactor evidence="2">
        <name>Mg(2+)</name>
        <dbReference type="ChEBI" id="CHEBI:18420"/>
    </cofactor>
</comment>
<dbReference type="Pfam" id="PF04926">
    <property type="entry name" value="PAP_RNA-bind"/>
    <property type="match status" value="2"/>
</dbReference>
<protein>
    <recommendedName>
        <fullName evidence="5">polynucleotide adenylyltransferase</fullName>
        <ecNumber evidence="5">2.7.7.19</ecNumber>
    </recommendedName>
</protein>
<dbReference type="CDD" id="cd05402">
    <property type="entry name" value="NT_PAP_TUTase"/>
    <property type="match status" value="1"/>
</dbReference>
<keyword evidence="13" id="KW-0539">Nucleus</keyword>
<evidence type="ECO:0000259" key="17">
    <source>
        <dbReference type="Pfam" id="PF04928"/>
    </source>
</evidence>
<evidence type="ECO:0000256" key="4">
    <source>
        <dbReference type="ARBA" id="ARBA00010912"/>
    </source>
</evidence>
<keyword evidence="12" id="KW-0460">Magnesium</keyword>
<evidence type="ECO:0000256" key="3">
    <source>
        <dbReference type="ARBA" id="ARBA00004123"/>
    </source>
</evidence>
<evidence type="ECO:0000259" key="18">
    <source>
        <dbReference type="Pfam" id="PF20750"/>
    </source>
</evidence>
<dbReference type="AlphaFoldDB" id="A0A8S1ZII7"/>